<sequence>MQRTAVLCSTPNAARAVAQVRTPAPAKLLALKRAATGLGAAAVVLSTAAAPVLAADLVLGAEVFNNNCAACHAGGQNSVINERTLQKGALEQYLAGGFNVEAITTQVTNGKGAMPAWGDRLDEDEIAAVAAYVFDQASGNKW</sequence>
<accession>Q8GTB4</accession>
<proteinExistence type="evidence at transcript level"/>
<evidence type="ECO:0000256" key="6">
    <source>
        <dbReference type="ARBA" id="ARBA00022617"/>
    </source>
</evidence>
<evidence type="ECO:0000259" key="15">
    <source>
        <dbReference type="PROSITE" id="PS51007"/>
    </source>
</evidence>
<dbReference type="GO" id="GO:0009543">
    <property type="term" value="C:chloroplast thylakoid lumen"/>
    <property type="evidence" value="ECO:0007669"/>
    <property type="project" value="UniProtKB-SubCell"/>
</dbReference>
<dbReference type="Pfam" id="PF13442">
    <property type="entry name" value="Cytochrome_CBB3"/>
    <property type="match status" value="1"/>
</dbReference>
<evidence type="ECO:0000256" key="5">
    <source>
        <dbReference type="ARBA" id="ARBA00022531"/>
    </source>
</evidence>
<comment type="function">
    <text evidence="1">Functions as an electron carrier between membrane-bound cytochrome b6-f and photosystem I in oxygenic photosynthesis.</text>
</comment>
<evidence type="ECO:0000256" key="14">
    <source>
        <dbReference type="PROSITE-ProRule" id="PRU00433"/>
    </source>
</evidence>
<organism evidence="16">
    <name type="scientific">Chlorella vulgaris</name>
    <name type="common">Green alga</name>
    <dbReference type="NCBI Taxonomy" id="3077"/>
    <lineage>
        <taxon>Eukaryota</taxon>
        <taxon>Viridiplantae</taxon>
        <taxon>Chlorophyta</taxon>
        <taxon>core chlorophytes</taxon>
        <taxon>Trebouxiophyceae</taxon>
        <taxon>Chlorellales</taxon>
        <taxon>Chlorellaceae</taxon>
        <taxon>Chlorella clade</taxon>
        <taxon>Chlorella</taxon>
    </lineage>
</organism>
<keyword evidence="7 14" id="KW-0479">Metal-binding</keyword>
<keyword evidence="9 14" id="KW-0408">Iron</keyword>
<evidence type="ECO:0000256" key="10">
    <source>
        <dbReference type="ARBA" id="ARBA00023078"/>
    </source>
</evidence>
<comment type="subcellular location">
    <subcellularLocation>
        <location evidence="2">Plastid</location>
        <location evidence="2">Chloroplast thylakoid lumen</location>
    </subcellularLocation>
</comment>
<evidence type="ECO:0000256" key="12">
    <source>
        <dbReference type="ARBA" id="ARBA00031247"/>
    </source>
</evidence>
<dbReference type="GO" id="GO:0005506">
    <property type="term" value="F:iron ion binding"/>
    <property type="evidence" value="ECO:0007669"/>
    <property type="project" value="InterPro"/>
</dbReference>
<evidence type="ECO:0000256" key="2">
    <source>
        <dbReference type="ARBA" id="ARBA00004456"/>
    </source>
</evidence>
<evidence type="ECO:0000256" key="1">
    <source>
        <dbReference type="ARBA" id="ARBA00002347"/>
    </source>
</evidence>
<dbReference type="GO" id="GO:0009055">
    <property type="term" value="F:electron transfer activity"/>
    <property type="evidence" value="ECO:0007669"/>
    <property type="project" value="InterPro"/>
</dbReference>
<evidence type="ECO:0000256" key="9">
    <source>
        <dbReference type="ARBA" id="ARBA00023004"/>
    </source>
</evidence>
<dbReference type="PROSITE" id="PS51007">
    <property type="entry name" value="CYTC"/>
    <property type="match status" value="1"/>
</dbReference>
<evidence type="ECO:0000313" key="17">
    <source>
        <dbReference type="EMBL" id="BAC76447.1"/>
    </source>
</evidence>
<keyword evidence="5" id="KW-0602">Photosynthesis</keyword>
<evidence type="ECO:0000256" key="11">
    <source>
        <dbReference type="ARBA" id="ARBA00030448"/>
    </source>
</evidence>
<dbReference type="InterPro" id="IPR009056">
    <property type="entry name" value="Cyt_c-like_dom"/>
</dbReference>
<keyword evidence="4" id="KW-0813">Transport</keyword>
<dbReference type="AlphaFoldDB" id="Q8GTB4"/>
<dbReference type="InterPro" id="IPR036909">
    <property type="entry name" value="Cyt_c-like_dom_sf"/>
</dbReference>
<evidence type="ECO:0000256" key="3">
    <source>
        <dbReference type="ARBA" id="ARBA00009650"/>
    </source>
</evidence>
<dbReference type="EMBL" id="AB095999">
    <property type="protein sequence ID" value="BAC76447.1"/>
    <property type="molecule type" value="Genomic_DNA"/>
</dbReference>
<dbReference type="GO" id="GO:0015979">
    <property type="term" value="P:photosynthesis"/>
    <property type="evidence" value="ECO:0007669"/>
    <property type="project" value="UniProtKB-KW"/>
</dbReference>
<keyword evidence="10" id="KW-0793">Thylakoid</keyword>
<evidence type="ECO:0000256" key="8">
    <source>
        <dbReference type="ARBA" id="ARBA00022982"/>
    </source>
</evidence>
<evidence type="ECO:0000256" key="7">
    <source>
        <dbReference type="ARBA" id="ARBA00022723"/>
    </source>
</evidence>
<dbReference type="SUPFAM" id="SSF46626">
    <property type="entry name" value="Cytochrome c"/>
    <property type="match status" value="1"/>
</dbReference>
<protein>
    <recommendedName>
        <fullName evidence="13">Cytochrome c-553</fullName>
    </recommendedName>
    <alternativeName>
        <fullName evidence="12">Cytochrome c553</fullName>
    </alternativeName>
    <alternativeName>
        <fullName evidence="11">Soluble cytochrome f</fullName>
    </alternativeName>
</protein>
<dbReference type="EMBL" id="AB078085">
    <property type="protein sequence ID" value="BAC54098.1"/>
    <property type="molecule type" value="mRNA"/>
</dbReference>
<dbReference type="InterPro" id="IPR023655">
    <property type="entry name" value="Cyt_C6"/>
</dbReference>
<evidence type="ECO:0000256" key="13">
    <source>
        <dbReference type="ARBA" id="ARBA00033211"/>
    </source>
</evidence>
<name>Q8GTB4_CHLVU</name>
<keyword evidence="6 14" id="KW-0349">Heme</keyword>
<gene>
    <name evidence="16" type="primary">petJ</name>
    <name evidence="17" type="synonym">cyt c6</name>
</gene>
<dbReference type="PANTHER" id="PTHR34688:SF2">
    <property type="entry name" value="CYTOCHROME C6, CHLOROPLASTIC"/>
    <property type="match status" value="1"/>
</dbReference>
<feature type="domain" description="Cytochrome c" evidence="15">
    <location>
        <begin position="55"/>
        <end position="137"/>
    </location>
</feature>
<reference evidence="16" key="1">
    <citation type="submission" date="2002-01" db="EMBL/GenBank/DDBJ databases">
        <title>Nucleotide sequence of Chlorella vulgaris CK-5 cytochrome c6.</title>
        <authorList>
            <person name="Oku T."/>
        </authorList>
    </citation>
    <scope>NUCLEOTIDE SEQUENCE</scope>
    <source>
        <strain evidence="16">CK-5</strain>
    </source>
</reference>
<dbReference type="PRINTS" id="PR00605">
    <property type="entry name" value="CYTCHROMECIC"/>
</dbReference>
<evidence type="ECO:0000313" key="16">
    <source>
        <dbReference type="EMBL" id="BAC54098.1"/>
    </source>
</evidence>
<reference evidence="17" key="2">
    <citation type="submission" date="2002-11" db="EMBL/GenBank/DDBJ databases">
        <title>Green Alga, Chlorella vugaris CK-5 cytochrome c6.</title>
        <authorList>
            <person name="Oku T."/>
            <person name="Chida H."/>
        </authorList>
    </citation>
    <scope>NUCLEOTIDE SEQUENCE</scope>
    <source>
        <strain evidence="17">CK-5</strain>
    </source>
</reference>
<dbReference type="PANTHER" id="PTHR34688">
    <property type="entry name" value="CYTOCHROME C6, CHLOROPLASTIC"/>
    <property type="match status" value="1"/>
</dbReference>
<dbReference type="InterPro" id="IPR008168">
    <property type="entry name" value="Cyt_C_IC"/>
</dbReference>
<keyword evidence="8" id="KW-0249">Electron transport</keyword>
<dbReference type="GO" id="GO:0020037">
    <property type="term" value="F:heme binding"/>
    <property type="evidence" value="ECO:0007669"/>
    <property type="project" value="InterPro"/>
</dbReference>
<comment type="similarity">
    <text evidence="3">Belongs to the cytochrome c family. PetJ subfamily.</text>
</comment>
<dbReference type="Gene3D" id="1.10.760.10">
    <property type="entry name" value="Cytochrome c-like domain"/>
    <property type="match status" value="1"/>
</dbReference>
<evidence type="ECO:0000256" key="4">
    <source>
        <dbReference type="ARBA" id="ARBA00022448"/>
    </source>
</evidence>